<feature type="region of interest" description="Disordered" evidence="1">
    <location>
        <begin position="1"/>
        <end position="22"/>
    </location>
</feature>
<proteinExistence type="predicted"/>
<reference evidence="3 4" key="1">
    <citation type="submission" date="2020-12" db="EMBL/GenBank/DDBJ databases">
        <title>Concerted genomic and epigenomic changes stabilize Arabidopsis allopolyploids.</title>
        <authorList>
            <person name="Chen Z."/>
        </authorList>
    </citation>
    <scope>NUCLEOTIDE SEQUENCE [LARGE SCALE GENOMIC DNA]</scope>
    <source>
        <strain evidence="3">As9502</strain>
        <tissue evidence="3">Leaf</tissue>
    </source>
</reference>
<evidence type="ECO:0000259" key="2">
    <source>
        <dbReference type="Pfam" id="PF07727"/>
    </source>
</evidence>
<dbReference type="InterPro" id="IPR013103">
    <property type="entry name" value="RVT_2"/>
</dbReference>
<dbReference type="Pfam" id="PF07727">
    <property type="entry name" value="RVT_2"/>
    <property type="match status" value="1"/>
</dbReference>
<evidence type="ECO:0000256" key="1">
    <source>
        <dbReference type="SAM" id="MobiDB-lite"/>
    </source>
</evidence>
<sequence length="340" mass="38913">MTWTDASGSYRRCVGSDPNSEDKREDEFLAKLADAETPLYLNCLNHSKLSAIVSHFRLKTKNGWSDKSFDELLETLPKMLPKDNVIHTYLYDVKKFLKSFDMGYEKIHACVNDYCLLERSTRSWKIVPNAMLQGGRLICALALYRLKQAPRAWYGKVAQFLQFCGYEAPNSDLSLFFKKKGGVHVVVLLYVDDMIITGNDDGEITRLQEDMSIRFEMKKLVELNIFLGLEVEKVKNGIFVDQQGYARSIVEMFRVHDGKTRTTLMDVNIKLKRDEGSLLPDPQPYHAFVGSLLYLTITRPDIAFIVGLVSRLMQAPRKATLRNADFGGDLWDDWERLSGL</sequence>
<dbReference type="AlphaFoldDB" id="A0A8T1ZXG8"/>
<keyword evidence="3" id="KW-0695">RNA-directed DNA polymerase</keyword>
<dbReference type="Proteomes" id="UP000694251">
    <property type="component" value="Chromosome 10"/>
</dbReference>
<dbReference type="EMBL" id="JAEFBJ010000010">
    <property type="protein sequence ID" value="KAG7564277.1"/>
    <property type="molecule type" value="Genomic_DNA"/>
</dbReference>
<keyword evidence="3" id="KW-0808">Transferase</keyword>
<evidence type="ECO:0000313" key="3">
    <source>
        <dbReference type="EMBL" id="KAG7564277.1"/>
    </source>
</evidence>
<name>A0A8T1ZXG8_ARASU</name>
<dbReference type="PANTHER" id="PTHR10775:SF183">
    <property type="entry name" value="TRANSPOSON, EN_SPM-LIKE, TRANSPOSASE-ASSOCIATED DOMAIN PROTEIN-RELATED"/>
    <property type="match status" value="1"/>
</dbReference>
<evidence type="ECO:0000313" key="4">
    <source>
        <dbReference type="Proteomes" id="UP000694251"/>
    </source>
</evidence>
<gene>
    <name evidence="3" type="ORF">ISN44_As10g010470</name>
</gene>
<dbReference type="OrthoDB" id="414945at2759"/>
<dbReference type="PANTHER" id="PTHR10775">
    <property type="entry name" value="OS08G0208400 PROTEIN"/>
    <property type="match status" value="1"/>
</dbReference>
<protein>
    <submittedName>
        <fullName evidence="3">Reverse transcriptase RNA-dependent DNA polymerase</fullName>
    </submittedName>
</protein>
<dbReference type="GO" id="GO:0003964">
    <property type="term" value="F:RNA-directed DNA polymerase activity"/>
    <property type="evidence" value="ECO:0007669"/>
    <property type="project" value="UniProtKB-KW"/>
</dbReference>
<accession>A0A8T1ZXG8</accession>
<keyword evidence="4" id="KW-1185">Reference proteome</keyword>
<feature type="domain" description="Reverse transcriptase Ty1/copia-type" evidence="2">
    <location>
        <begin position="142"/>
        <end position="263"/>
    </location>
</feature>
<keyword evidence="3" id="KW-0548">Nucleotidyltransferase</keyword>
<comment type="caution">
    <text evidence="3">The sequence shown here is derived from an EMBL/GenBank/DDBJ whole genome shotgun (WGS) entry which is preliminary data.</text>
</comment>
<organism evidence="3 4">
    <name type="scientific">Arabidopsis suecica</name>
    <name type="common">Swedish thale-cress</name>
    <name type="synonym">Cardaminopsis suecica</name>
    <dbReference type="NCBI Taxonomy" id="45249"/>
    <lineage>
        <taxon>Eukaryota</taxon>
        <taxon>Viridiplantae</taxon>
        <taxon>Streptophyta</taxon>
        <taxon>Embryophyta</taxon>
        <taxon>Tracheophyta</taxon>
        <taxon>Spermatophyta</taxon>
        <taxon>Magnoliopsida</taxon>
        <taxon>eudicotyledons</taxon>
        <taxon>Gunneridae</taxon>
        <taxon>Pentapetalae</taxon>
        <taxon>rosids</taxon>
        <taxon>malvids</taxon>
        <taxon>Brassicales</taxon>
        <taxon>Brassicaceae</taxon>
        <taxon>Camelineae</taxon>
        <taxon>Arabidopsis</taxon>
    </lineage>
</organism>